<protein>
    <submittedName>
        <fullName evidence="1">Uncharacterized protein</fullName>
    </submittedName>
</protein>
<dbReference type="EMBL" id="CP002018">
    <property type="protein sequence ID" value="AEM40860.1"/>
    <property type="molecule type" value="Genomic_DNA"/>
</dbReference>
<sequence>MCGRLADANMRIEGTDTAALAAAPFASFDRLVLWSLRRGGQGNNWSWFGGIYEVLAPASEPDDMTR</sequence>
<dbReference type="Proteomes" id="UP000000692">
    <property type="component" value="Chromosome"/>
</dbReference>
<dbReference type="KEGG" id="kvl:KVU_1021"/>
<keyword evidence="2" id="KW-1185">Reference proteome</keyword>
<gene>
    <name evidence="1" type="ordered locus">KVU_1021</name>
</gene>
<reference evidence="1 2" key="1">
    <citation type="journal article" date="2011" name="J. Bacteriol.">
        <title>Complete genome sequence of the industrial strain Ketogulonicigenium vulgare WSH-001.</title>
        <authorList>
            <person name="Liu L."/>
            <person name="Li Y."/>
            <person name="Zhang J."/>
            <person name="Zhou Z."/>
            <person name="Liu J."/>
            <person name="Li X."/>
            <person name="Zhou J."/>
            <person name="Du G."/>
            <person name="Wang L."/>
            <person name="Chen J."/>
        </authorList>
    </citation>
    <scope>NUCLEOTIDE SEQUENCE [LARGE SCALE GENOMIC DNA]</scope>
    <source>
        <strain evidence="1 2">WSH-001</strain>
    </source>
</reference>
<dbReference type="HOGENOM" id="CLU_2825362_0_0_5"/>
<name>F9Y6B4_KETVW</name>
<dbReference type="AlphaFoldDB" id="F9Y6B4"/>
<organism evidence="1 2">
    <name type="scientific">Ketogulonicigenium vulgare (strain WSH-001)</name>
    <dbReference type="NCBI Taxonomy" id="759362"/>
    <lineage>
        <taxon>Bacteria</taxon>
        <taxon>Pseudomonadati</taxon>
        <taxon>Pseudomonadota</taxon>
        <taxon>Alphaproteobacteria</taxon>
        <taxon>Rhodobacterales</taxon>
        <taxon>Roseobacteraceae</taxon>
        <taxon>Ketogulonicigenium</taxon>
    </lineage>
</organism>
<proteinExistence type="predicted"/>
<evidence type="ECO:0000313" key="2">
    <source>
        <dbReference type="Proteomes" id="UP000000692"/>
    </source>
</evidence>
<accession>F9Y6B4</accession>
<evidence type="ECO:0000313" key="1">
    <source>
        <dbReference type="EMBL" id="AEM40860.1"/>
    </source>
</evidence>
<dbReference type="RefSeq" id="WP_013384320.1">
    <property type="nucleotide sequence ID" value="NC_017384.1"/>
</dbReference>
<dbReference type="OrthoDB" id="7865482at2"/>